<sequence length="75" mass="8140">MRSFVILIGVFKTGGMGGHLLPSVPNALLRSITDVDKAVLLNLLEHKHSVLCFKSISANPGKLTILGFPWARSRV</sequence>
<gene>
    <name evidence="1" type="ORF">CEXT_418251</name>
</gene>
<reference evidence="1 2" key="1">
    <citation type="submission" date="2021-06" db="EMBL/GenBank/DDBJ databases">
        <title>Caerostris extrusa draft genome.</title>
        <authorList>
            <person name="Kono N."/>
            <person name="Arakawa K."/>
        </authorList>
    </citation>
    <scope>NUCLEOTIDE SEQUENCE [LARGE SCALE GENOMIC DNA]</scope>
</reference>
<protein>
    <submittedName>
        <fullName evidence="1">Uncharacterized protein</fullName>
    </submittedName>
</protein>
<evidence type="ECO:0000313" key="2">
    <source>
        <dbReference type="Proteomes" id="UP001054945"/>
    </source>
</evidence>
<dbReference type="EMBL" id="BPLR01016956">
    <property type="protein sequence ID" value="GIY87610.1"/>
    <property type="molecule type" value="Genomic_DNA"/>
</dbReference>
<organism evidence="1 2">
    <name type="scientific">Caerostris extrusa</name>
    <name type="common">Bark spider</name>
    <name type="synonym">Caerostris bankana</name>
    <dbReference type="NCBI Taxonomy" id="172846"/>
    <lineage>
        <taxon>Eukaryota</taxon>
        <taxon>Metazoa</taxon>
        <taxon>Ecdysozoa</taxon>
        <taxon>Arthropoda</taxon>
        <taxon>Chelicerata</taxon>
        <taxon>Arachnida</taxon>
        <taxon>Araneae</taxon>
        <taxon>Araneomorphae</taxon>
        <taxon>Entelegynae</taxon>
        <taxon>Araneoidea</taxon>
        <taxon>Araneidae</taxon>
        <taxon>Caerostris</taxon>
    </lineage>
</organism>
<dbReference type="AlphaFoldDB" id="A0AAV4WXJ2"/>
<evidence type="ECO:0000313" key="1">
    <source>
        <dbReference type="EMBL" id="GIY87610.1"/>
    </source>
</evidence>
<dbReference type="Proteomes" id="UP001054945">
    <property type="component" value="Unassembled WGS sequence"/>
</dbReference>
<accession>A0AAV4WXJ2</accession>
<keyword evidence="2" id="KW-1185">Reference proteome</keyword>
<name>A0AAV4WXJ2_CAEEX</name>
<comment type="caution">
    <text evidence="1">The sequence shown here is derived from an EMBL/GenBank/DDBJ whole genome shotgun (WGS) entry which is preliminary data.</text>
</comment>
<proteinExistence type="predicted"/>